<dbReference type="SUPFAM" id="SSF56300">
    <property type="entry name" value="Metallo-dependent phosphatases"/>
    <property type="match status" value="1"/>
</dbReference>
<dbReference type="GO" id="GO:0016787">
    <property type="term" value="F:hydrolase activity"/>
    <property type="evidence" value="ECO:0007669"/>
    <property type="project" value="InterPro"/>
</dbReference>
<dbReference type="HOGENOM" id="CLU_057759_0_0_1"/>
<accession>W2RSY1</accession>
<gene>
    <name evidence="2" type="ORF">HMPREF1541_05623</name>
</gene>
<dbReference type="InterPro" id="IPR004843">
    <property type="entry name" value="Calcineurin-like_PHP"/>
</dbReference>
<keyword evidence="3" id="KW-1185">Reference proteome</keyword>
<name>W2RSY1_CYPE1</name>
<dbReference type="PANTHER" id="PTHR36492:SF2">
    <property type="entry name" value="[ACYL-CARRIER-PROTEIN] PHOSPHODIESTERASE PPTH"/>
    <property type="match status" value="1"/>
</dbReference>
<evidence type="ECO:0000259" key="1">
    <source>
        <dbReference type="Pfam" id="PF00149"/>
    </source>
</evidence>
<dbReference type="VEuPathDB" id="FungiDB:HMPREF1541_05623"/>
<dbReference type="RefSeq" id="XP_008718185.1">
    <property type="nucleotide sequence ID" value="XM_008719963.1"/>
</dbReference>
<dbReference type="InParanoid" id="W2RSY1"/>
<organism evidence="2 3">
    <name type="scientific">Cyphellophora europaea (strain CBS 101466)</name>
    <name type="common">Phialophora europaea</name>
    <dbReference type="NCBI Taxonomy" id="1220924"/>
    <lineage>
        <taxon>Eukaryota</taxon>
        <taxon>Fungi</taxon>
        <taxon>Dikarya</taxon>
        <taxon>Ascomycota</taxon>
        <taxon>Pezizomycotina</taxon>
        <taxon>Eurotiomycetes</taxon>
        <taxon>Chaetothyriomycetidae</taxon>
        <taxon>Chaetothyriales</taxon>
        <taxon>Cyphellophoraceae</taxon>
        <taxon>Cyphellophora</taxon>
    </lineage>
</organism>
<reference evidence="2 3" key="1">
    <citation type="submission" date="2013-03" db="EMBL/GenBank/DDBJ databases">
        <title>The Genome Sequence of Phialophora europaea CBS 101466.</title>
        <authorList>
            <consortium name="The Broad Institute Genomics Platform"/>
            <person name="Cuomo C."/>
            <person name="de Hoog S."/>
            <person name="Gorbushina A."/>
            <person name="Walker B."/>
            <person name="Young S.K."/>
            <person name="Zeng Q."/>
            <person name="Gargeya S."/>
            <person name="Fitzgerald M."/>
            <person name="Haas B."/>
            <person name="Abouelleil A."/>
            <person name="Allen A.W."/>
            <person name="Alvarado L."/>
            <person name="Arachchi H.M."/>
            <person name="Berlin A.M."/>
            <person name="Chapman S.B."/>
            <person name="Gainer-Dewar J."/>
            <person name="Goldberg J."/>
            <person name="Griggs A."/>
            <person name="Gujja S."/>
            <person name="Hansen M."/>
            <person name="Howarth C."/>
            <person name="Imamovic A."/>
            <person name="Ireland A."/>
            <person name="Larimer J."/>
            <person name="McCowan C."/>
            <person name="Murphy C."/>
            <person name="Pearson M."/>
            <person name="Poon T.W."/>
            <person name="Priest M."/>
            <person name="Roberts A."/>
            <person name="Saif S."/>
            <person name="Shea T."/>
            <person name="Sisk P."/>
            <person name="Sykes S."/>
            <person name="Wortman J."/>
            <person name="Nusbaum C."/>
            <person name="Birren B."/>
        </authorList>
    </citation>
    <scope>NUCLEOTIDE SEQUENCE [LARGE SCALE GENOMIC DNA]</scope>
    <source>
        <strain evidence="2 3">CBS 101466</strain>
    </source>
</reference>
<dbReference type="Gene3D" id="3.60.21.10">
    <property type="match status" value="1"/>
</dbReference>
<dbReference type="STRING" id="1220924.W2RSY1"/>
<dbReference type="eggNOG" id="ENOG502QPJI">
    <property type="taxonomic scope" value="Eukaryota"/>
</dbReference>
<proteinExistence type="predicted"/>
<dbReference type="OrthoDB" id="550558at2759"/>
<evidence type="ECO:0000313" key="3">
    <source>
        <dbReference type="Proteomes" id="UP000030752"/>
    </source>
</evidence>
<dbReference type="Pfam" id="PF00149">
    <property type="entry name" value="Metallophos"/>
    <property type="match status" value="1"/>
</dbReference>
<dbReference type="AlphaFoldDB" id="W2RSY1"/>
<sequence>MRRLLAIGDLHLSHKYNKEAFYALEPHEEDGLIICGDVGEKAEHLRTAFELTTQLFKTVIWVPGNHELYTLPNDESGLRGEMKYQECVSIANEYGVITPQDEFIRYDGEGGPCLICPIFTLYDYSFRPDHVTRENALSWAEEQNVMATDEALLHPDPYETRDKWCEELIASTIPRLEAAAAQGIPLVIINHWPLRQDLITIPAVPRFTLWCGTKATHDWHKRFNAKVVVTGHLHVRRTDHIDGVRFEEVSLGYPNQWQDARNAGREINTMLREILPGPEYKGDEATIWRQIG</sequence>
<dbReference type="GeneID" id="19972962"/>
<protein>
    <recommendedName>
        <fullName evidence="1">Calcineurin-like phosphoesterase domain-containing protein</fullName>
    </recommendedName>
</protein>
<evidence type="ECO:0000313" key="2">
    <source>
        <dbReference type="EMBL" id="ETN39400.1"/>
    </source>
</evidence>
<dbReference type="EMBL" id="KB822721">
    <property type="protein sequence ID" value="ETN39400.1"/>
    <property type="molecule type" value="Genomic_DNA"/>
</dbReference>
<dbReference type="Proteomes" id="UP000030752">
    <property type="component" value="Unassembled WGS sequence"/>
</dbReference>
<feature type="domain" description="Calcineurin-like phosphoesterase" evidence="1">
    <location>
        <begin position="3"/>
        <end position="235"/>
    </location>
</feature>
<dbReference type="InterPro" id="IPR029052">
    <property type="entry name" value="Metallo-depent_PP-like"/>
</dbReference>
<dbReference type="CDD" id="cd00838">
    <property type="entry name" value="MPP_superfamily"/>
    <property type="match status" value="1"/>
</dbReference>
<dbReference type="InterPro" id="IPR052963">
    <property type="entry name" value="Pantetheine_PDE"/>
</dbReference>
<dbReference type="PANTHER" id="PTHR36492">
    <property type="match status" value="1"/>
</dbReference>